<dbReference type="AlphaFoldDB" id="A0A7W9JHK9"/>
<keyword evidence="3" id="KW-1185">Reference proteome</keyword>
<reference evidence="2 3" key="1">
    <citation type="submission" date="2020-08" db="EMBL/GenBank/DDBJ databases">
        <title>Sequencing the genomes of 1000 actinobacteria strains.</title>
        <authorList>
            <person name="Klenk H.-P."/>
        </authorList>
    </citation>
    <scope>NUCLEOTIDE SEQUENCE [LARGE SCALE GENOMIC DNA]</scope>
    <source>
        <strain evidence="2 3">DSM 17945</strain>
    </source>
</reference>
<proteinExistence type="predicted"/>
<dbReference type="Gene3D" id="2.30.40.10">
    <property type="entry name" value="Urease, subunit C, domain 1"/>
    <property type="match status" value="1"/>
</dbReference>
<evidence type="ECO:0000256" key="1">
    <source>
        <dbReference type="SAM" id="MobiDB-lite"/>
    </source>
</evidence>
<organism evidence="2 3">
    <name type="scientific">Micrococcus endophyticus</name>
    <dbReference type="NCBI Taxonomy" id="455343"/>
    <lineage>
        <taxon>Bacteria</taxon>
        <taxon>Bacillati</taxon>
        <taxon>Actinomycetota</taxon>
        <taxon>Actinomycetes</taxon>
        <taxon>Micrococcales</taxon>
        <taxon>Micrococcaceae</taxon>
        <taxon>Micrococcus</taxon>
    </lineage>
</organism>
<comment type="caution">
    <text evidence="2">The sequence shown here is derived from an EMBL/GenBank/DDBJ whole genome shotgun (WGS) entry which is preliminary data.</text>
</comment>
<name>A0A7W9JHK9_9MICC</name>
<dbReference type="GO" id="GO:0016814">
    <property type="term" value="F:hydrolase activity, acting on carbon-nitrogen (but not peptide) bonds, in cyclic amidines"/>
    <property type="evidence" value="ECO:0007669"/>
    <property type="project" value="TreeGrafter"/>
</dbReference>
<dbReference type="SUPFAM" id="SSF51556">
    <property type="entry name" value="Metallo-dependent hydrolases"/>
    <property type="match status" value="1"/>
</dbReference>
<evidence type="ECO:0000313" key="2">
    <source>
        <dbReference type="EMBL" id="MBB5848031.1"/>
    </source>
</evidence>
<keyword evidence="2" id="KW-0378">Hydrolase</keyword>
<dbReference type="InterPro" id="IPR052349">
    <property type="entry name" value="Metallo-hydrolase_Enzymes"/>
</dbReference>
<dbReference type="InterPro" id="IPR011059">
    <property type="entry name" value="Metal-dep_hydrolase_composite"/>
</dbReference>
<protein>
    <submittedName>
        <fullName evidence="2">Cytosine/adenosine deaminase-related metal-dependent hydrolase</fullName>
    </submittedName>
</protein>
<dbReference type="EMBL" id="JACHMW010000001">
    <property type="protein sequence ID" value="MBB5848031.1"/>
    <property type="molecule type" value="Genomic_DNA"/>
</dbReference>
<dbReference type="RefSeq" id="WP_221432951.1">
    <property type="nucleotide sequence ID" value="NZ_JACHMW010000001.1"/>
</dbReference>
<dbReference type="PANTHER" id="PTHR32027:SF9">
    <property type="entry name" value="BLL3847 PROTEIN"/>
    <property type="match status" value="1"/>
</dbReference>
<evidence type="ECO:0000313" key="3">
    <source>
        <dbReference type="Proteomes" id="UP000567246"/>
    </source>
</evidence>
<feature type="compositionally biased region" description="Polar residues" evidence="1">
    <location>
        <begin position="1"/>
        <end position="10"/>
    </location>
</feature>
<sequence>MSTGSTPSDPSEQRDQSNRTAPSDHPSSRGGGPHAAAAALARLAESPARVGLVRDVRPWGGPRVDLRLQDGRVAAVVPHDPAAHAAPIAPHASETDDGLVVEGHGALCVPTLADAHAHLDSVRLGLPFRPHTGRPGVWGMMSNDRENWRHAEAPIGERVETALGMMIARGTTHVRTYAQVDVDAGLERLEAVLAARERFADAADVEVVAFPQAGLLLEAGSADVLAAAMDAGADVVGGIDPCQLDRDPVRHLDAVFGLAERHGAPVDVHLHEQGSLGAFSLELIAERVRALGMQGRVTVAHAFALGTLPDARRDALLATLAELDVALTTIAPAGAGTLPLDRILQAGVRLGLGEDGQRDYWSPYGNADLVDRAWQLAFTQGFRADDDVARCLEVAAVGGRSVRDPAAPRISADRPATARTITAGDAADLLLVPAETLASAVMDRPAERTVIHRGRLVAAGEPDAGR</sequence>
<feature type="region of interest" description="Disordered" evidence="1">
    <location>
        <begin position="1"/>
        <end position="37"/>
    </location>
</feature>
<gene>
    <name evidence="2" type="ORF">HDA33_000595</name>
</gene>
<dbReference type="PANTHER" id="PTHR32027">
    <property type="entry name" value="CYTOSINE DEAMINASE"/>
    <property type="match status" value="1"/>
</dbReference>
<dbReference type="InterPro" id="IPR032466">
    <property type="entry name" value="Metal_Hydrolase"/>
</dbReference>
<dbReference type="Proteomes" id="UP000567246">
    <property type="component" value="Unassembled WGS sequence"/>
</dbReference>
<accession>A0A7W9JHK9</accession>
<dbReference type="Gene3D" id="3.20.20.140">
    <property type="entry name" value="Metal-dependent hydrolases"/>
    <property type="match status" value="1"/>
</dbReference>